<dbReference type="InterPro" id="IPR050902">
    <property type="entry name" value="ABC_Transporter_SBP"/>
</dbReference>
<proteinExistence type="predicted"/>
<gene>
    <name evidence="3" type="ORF">DFR39_103364</name>
</gene>
<organism evidence="3 4">
    <name type="scientific">Roseateles asaccharophilus</name>
    <dbReference type="NCBI Taxonomy" id="582607"/>
    <lineage>
        <taxon>Bacteria</taxon>
        <taxon>Pseudomonadati</taxon>
        <taxon>Pseudomonadota</taxon>
        <taxon>Betaproteobacteria</taxon>
        <taxon>Burkholderiales</taxon>
        <taxon>Sphaerotilaceae</taxon>
        <taxon>Roseateles</taxon>
    </lineage>
</organism>
<evidence type="ECO:0000313" key="3">
    <source>
        <dbReference type="EMBL" id="TDP11433.1"/>
    </source>
</evidence>
<dbReference type="PROSITE" id="PS50983">
    <property type="entry name" value="FE_B12_PBP"/>
    <property type="match status" value="1"/>
</dbReference>
<dbReference type="Gene3D" id="3.40.50.1980">
    <property type="entry name" value="Nitrogenase molybdenum iron protein domain"/>
    <property type="match status" value="2"/>
</dbReference>
<evidence type="ECO:0000259" key="2">
    <source>
        <dbReference type="PROSITE" id="PS50983"/>
    </source>
</evidence>
<dbReference type="RefSeq" id="WP_133603328.1">
    <property type="nucleotide sequence ID" value="NZ_JAUFPJ010000006.1"/>
</dbReference>
<protein>
    <submittedName>
        <fullName evidence="3">Iron complex transport system substrate-binding protein</fullName>
    </submittedName>
</protein>
<evidence type="ECO:0000313" key="4">
    <source>
        <dbReference type="Proteomes" id="UP000295357"/>
    </source>
</evidence>
<feature type="domain" description="Fe/B12 periplasmic-binding" evidence="2">
    <location>
        <begin position="10"/>
        <end position="260"/>
    </location>
</feature>
<dbReference type="InterPro" id="IPR002491">
    <property type="entry name" value="ABC_transptr_periplasmic_BD"/>
</dbReference>
<accession>A0A4V3CJY5</accession>
<dbReference type="PANTHER" id="PTHR30535:SF34">
    <property type="entry name" value="MOLYBDATE-BINDING PROTEIN MOLA"/>
    <property type="match status" value="1"/>
</dbReference>
<keyword evidence="4" id="KW-1185">Reference proteome</keyword>
<evidence type="ECO:0000256" key="1">
    <source>
        <dbReference type="SAM" id="Coils"/>
    </source>
</evidence>
<dbReference type="SUPFAM" id="SSF53807">
    <property type="entry name" value="Helical backbone' metal receptor"/>
    <property type="match status" value="1"/>
</dbReference>
<comment type="caution">
    <text evidence="3">The sequence shown here is derived from an EMBL/GenBank/DDBJ whole genome shotgun (WGS) entry which is preliminary data.</text>
</comment>
<name>A0A4V3CJY5_9BURK</name>
<reference evidence="3 4" key="1">
    <citation type="submission" date="2019-03" db="EMBL/GenBank/DDBJ databases">
        <title>Genomic Encyclopedia of Type Strains, Phase IV (KMG-IV): sequencing the most valuable type-strain genomes for metagenomic binning, comparative biology and taxonomic classification.</title>
        <authorList>
            <person name="Goeker M."/>
        </authorList>
    </citation>
    <scope>NUCLEOTIDE SEQUENCE [LARGE SCALE GENOMIC DNA]</scope>
    <source>
        <strain evidence="3 4">DSM 25082</strain>
    </source>
</reference>
<dbReference type="PANTHER" id="PTHR30535">
    <property type="entry name" value="VITAMIN B12-BINDING PROTEIN"/>
    <property type="match status" value="1"/>
</dbReference>
<feature type="coiled-coil region" evidence="1">
    <location>
        <begin position="112"/>
        <end position="139"/>
    </location>
</feature>
<dbReference type="EMBL" id="SNXE01000003">
    <property type="protein sequence ID" value="TDP11433.1"/>
    <property type="molecule type" value="Genomic_DNA"/>
</dbReference>
<dbReference type="Pfam" id="PF01497">
    <property type="entry name" value="Peripla_BP_2"/>
    <property type="match status" value="1"/>
</dbReference>
<keyword evidence="1" id="KW-0175">Coiled coil</keyword>
<dbReference type="OrthoDB" id="9775594at2"/>
<dbReference type="Proteomes" id="UP000295357">
    <property type="component" value="Unassembled WGS sequence"/>
</dbReference>
<sequence length="264" mass="28658">MSTPSSGPQRIACLSTEAVEVLYRLGAQERVAGISGYSVHPPQARAEKPKISGFSSMKLERIQAVQPDLVIGFSDLQRPLLEECERAGLATLWFDQRDLAGIHAMVRRLGGLVGREAEAEALSRQLRQTQDELAAAAAALPWRPRVYFEEWDEPMICGIGWVSELIQLAGGEDVFAERARAGFARERIVTPEAVLAARPQLILGSWCGKRFVPERVLARPGFAALGARLAEIKSADILAPGPAAIERGARQLLAALQDTVQALS</sequence>
<dbReference type="AlphaFoldDB" id="A0A4V3CJY5"/>